<dbReference type="PANTHER" id="PTHR34961">
    <property type="entry name" value="TRANSMEMBRANE PROTEIN"/>
    <property type="match status" value="1"/>
</dbReference>
<comment type="caution">
    <text evidence="2">The sequence shown here is derived from an EMBL/GenBank/DDBJ whole genome shotgun (WGS) entry which is preliminary data.</text>
</comment>
<evidence type="ECO:0000313" key="3">
    <source>
        <dbReference type="Proteomes" id="UP001172457"/>
    </source>
</evidence>
<dbReference type="EMBL" id="JARYMX010000007">
    <property type="protein sequence ID" value="KAJ9539745.1"/>
    <property type="molecule type" value="Genomic_DNA"/>
</dbReference>
<accession>A0AA38SBJ7</accession>
<evidence type="ECO:0000313" key="2">
    <source>
        <dbReference type="EMBL" id="KAJ9539745.1"/>
    </source>
</evidence>
<dbReference type="Proteomes" id="UP001172457">
    <property type="component" value="Chromosome 7"/>
</dbReference>
<feature type="signal peptide" evidence="1">
    <location>
        <begin position="1"/>
        <end position="18"/>
    </location>
</feature>
<keyword evidence="1" id="KW-0732">Signal</keyword>
<gene>
    <name evidence="2" type="ORF">OSB04_026251</name>
</gene>
<evidence type="ECO:0000256" key="1">
    <source>
        <dbReference type="SAM" id="SignalP"/>
    </source>
</evidence>
<organism evidence="2 3">
    <name type="scientific">Centaurea solstitialis</name>
    <name type="common">yellow star-thistle</name>
    <dbReference type="NCBI Taxonomy" id="347529"/>
    <lineage>
        <taxon>Eukaryota</taxon>
        <taxon>Viridiplantae</taxon>
        <taxon>Streptophyta</taxon>
        <taxon>Embryophyta</taxon>
        <taxon>Tracheophyta</taxon>
        <taxon>Spermatophyta</taxon>
        <taxon>Magnoliopsida</taxon>
        <taxon>eudicotyledons</taxon>
        <taxon>Gunneridae</taxon>
        <taxon>Pentapetalae</taxon>
        <taxon>asterids</taxon>
        <taxon>campanulids</taxon>
        <taxon>Asterales</taxon>
        <taxon>Asteraceae</taxon>
        <taxon>Carduoideae</taxon>
        <taxon>Cardueae</taxon>
        <taxon>Centaureinae</taxon>
        <taxon>Centaurea</taxon>
    </lineage>
</organism>
<keyword evidence="3" id="KW-1185">Reference proteome</keyword>
<reference evidence="2" key="1">
    <citation type="submission" date="2023-03" db="EMBL/GenBank/DDBJ databases">
        <title>Chromosome-scale reference genome and RAD-based genetic map of yellow starthistle (Centaurea solstitialis) reveal putative structural variation and QTLs associated with invader traits.</title>
        <authorList>
            <person name="Reatini B."/>
            <person name="Cang F.A."/>
            <person name="Jiang Q."/>
            <person name="Mckibben M.T.W."/>
            <person name="Barker M.S."/>
            <person name="Rieseberg L.H."/>
            <person name="Dlugosch K.M."/>
        </authorList>
    </citation>
    <scope>NUCLEOTIDE SEQUENCE</scope>
    <source>
        <strain evidence="2">CAN-66</strain>
        <tissue evidence="2">Leaf</tissue>
    </source>
</reference>
<name>A0AA38SBJ7_9ASTR</name>
<protein>
    <submittedName>
        <fullName evidence="2">Uncharacterized protein</fullName>
    </submittedName>
</protein>
<sequence length="156" mass="16990">MVSMASLVLVAFLYLVSCMHSSNARLLSAIFRPFPATPHHVSNSLQVVAKSGGDEMVERGGTHPPSATPFLKAEFEELLTQDSKKINGGGVVKEGSDIVESSSSHHVALLKGTHVKGSEREITSKYHEKEEVIGQNDDIVVTDYQSSHRKTPIHNK</sequence>
<dbReference type="AlphaFoldDB" id="A0AA38SBJ7"/>
<dbReference type="PANTHER" id="PTHR34961:SF7">
    <property type="entry name" value="TRANSMEMBRANE PROTEIN"/>
    <property type="match status" value="1"/>
</dbReference>
<dbReference type="InterPro" id="IPR053313">
    <property type="entry name" value="RGF"/>
</dbReference>
<proteinExistence type="predicted"/>
<feature type="chain" id="PRO_5041290854" evidence="1">
    <location>
        <begin position="19"/>
        <end position="156"/>
    </location>
</feature>